<evidence type="ECO:0000313" key="3">
    <source>
        <dbReference type="Proteomes" id="UP000035963"/>
    </source>
</evidence>
<dbReference type="AlphaFoldDB" id="A0A0J1D369"/>
<dbReference type="Pfam" id="PF02515">
    <property type="entry name" value="CoA_transf_3"/>
    <property type="match status" value="2"/>
</dbReference>
<dbReference type="InterPro" id="IPR044855">
    <property type="entry name" value="CoA-Trfase_III_dom3_sf"/>
</dbReference>
<dbReference type="Gene3D" id="3.40.50.10540">
    <property type="entry name" value="Crotonobetainyl-coa:carnitine coa-transferase, domain 1"/>
    <property type="match status" value="2"/>
</dbReference>
<protein>
    <recommendedName>
        <fullName evidence="4">Carnitine dehydratase</fullName>
    </recommendedName>
</protein>
<sequence length="464" mass="50844">MTVRNPFVDLIDAAGYQHSDVKAVQIMGDDPVLPLRYRIASTGAAAIAANGLAAAELWKLKGGAPQTIEVDARHAAVAMRSSHYLQVDGARPPNAEKLTGFYPTQDGRWVYLHCNFSNLSARNCAVLAADDTRESVAKRVREWEGAELEEAIFAGGGCGALVRSESEWDALPQKRAVEALPLLEIVKIGESEREPLPEGARPLSGIRVLDLTRVLAGPTCARTLAEHGADVLRVNRVDLPDSGLSDLDTGIGKLATYIDFRNAQQATTLRDLIRDADVFSQAYRPGALAAYGMSPEKLATLRPGIVVVSLSAWGHTGPWKDRRGYDTVVQAANGMAWQDSERPQFLPVSAQDYLAGYLMSFGAMVALDRRTREGGTWLVRVSLARVGHWIRQQGLLRNHEYVDQPNELDRLELERILMSTESFAGRLTHLGPIARLSATPGRWDRPPVAHGTHAPEWPTRRTRG</sequence>
<accession>A0A0J1D369</accession>
<dbReference type="EMBL" id="AEJF01000051">
    <property type="protein sequence ID" value="KLU27160.1"/>
    <property type="molecule type" value="Genomic_DNA"/>
</dbReference>
<dbReference type="PANTHER" id="PTHR48228">
    <property type="entry name" value="SUCCINYL-COA--D-CITRAMALATE COA-TRANSFERASE"/>
    <property type="match status" value="1"/>
</dbReference>
<evidence type="ECO:0000313" key="2">
    <source>
        <dbReference type="EMBL" id="KLU27160.1"/>
    </source>
</evidence>
<dbReference type="SUPFAM" id="SSF89796">
    <property type="entry name" value="CoA-transferase family III (CaiB/BaiF)"/>
    <property type="match status" value="2"/>
</dbReference>
<dbReference type="Proteomes" id="UP000035963">
    <property type="component" value="Unassembled WGS sequence"/>
</dbReference>
<evidence type="ECO:0008006" key="4">
    <source>
        <dbReference type="Google" id="ProtNLM"/>
    </source>
</evidence>
<dbReference type="PATRIC" id="fig|908627.4.peg.1224"/>
<reference evidence="2 3" key="1">
    <citation type="journal article" date="2015" name="Genome Announc.">
        <title>Draft Genome Sequence of Burkholderia sp. Strain PML1(12), an Ectomycorrhizosphere-Inhabiting Bacterium with Effective Mineral-Weathering Ability.</title>
        <authorList>
            <person name="Uroz S."/>
            <person name="Oger P."/>
        </authorList>
    </citation>
    <scope>NUCLEOTIDE SEQUENCE [LARGE SCALE GENOMIC DNA]</scope>
    <source>
        <strain evidence="3">PML1(12)</strain>
    </source>
</reference>
<organism evidence="2 3">
    <name type="scientific">Caballeronia mineralivorans PML1(12)</name>
    <dbReference type="NCBI Taxonomy" id="908627"/>
    <lineage>
        <taxon>Bacteria</taxon>
        <taxon>Pseudomonadati</taxon>
        <taxon>Pseudomonadota</taxon>
        <taxon>Betaproteobacteria</taxon>
        <taxon>Burkholderiales</taxon>
        <taxon>Burkholderiaceae</taxon>
        <taxon>Caballeronia</taxon>
    </lineage>
</organism>
<comment type="caution">
    <text evidence="2">The sequence shown here is derived from an EMBL/GenBank/DDBJ whole genome shotgun (WGS) entry which is preliminary data.</text>
</comment>
<gene>
    <name evidence="2" type="ORF">EOS_05555</name>
</gene>
<dbReference type="OrthoDB" id="9058532at2"/>
<keyword evidence="3" id="KW-1185">Reference proteome</keyword>
<dbReference type="InterPro" id="IPR023606">
    <property type="entry name" value="CoA-Trfase_III_dom_1_sf"/>
</dbReference>
<dbReference type="RefSeq" id="WP_047845612.1">
    <property type="nucleotide sequence ID" value="NZ_AEJF01000051.1"/>
</dbReference>
<proteinExistence type="predicted"/>
<dbReference type="InterPro" id="IPR050509">
    <property type="entry name" value="CoA-transferase_III"/>
</dbReference>
<dbReference type="Gene3D" id="3.30.1540.10">
    <property type="entry name" value="formyl-coa transferase, domain 3"/>
    <property type="match status" value="1"/>
</dbReference>
<dbReference type="InterPro" id="IPR003673">
    <property type="entry name" value="CoA-Trfase_fam_III"/>
</dbReference>
<evidence type="ECO:0000256" key="1">
    <source>
        <dbReference type="SAM" id="MobiDB-lite"/>
    </source>
</evidence>
<dbReference type="PANTHER" id="PTHR48228:SF4">
    <property type="entry name" value="BLR3030 PROTEIN"/>
    <property type="match status" value="1"/>
</dbReference>
<feature type="region of interest" description="Disordered" evidence="1">
    <location>
        <begin position="441"/>
        <end position="464"/>
    </location>
</feature>
<dbReference type="GO" id="GO:0003824">
    <property type="term" value="F:catalytic activity"/>
    <property type="evidence" value="ECO:0007669"/>
    <property type="project" value="InterPro"/>
</dbReference>
<name>A0A0J1D369_9BURK</name>